<proteinExistence type="predicted"/>
<reference evidence="5" key="1">
    <citation type="submission" date="2011-03" db="EMBL/GenBank/DDBJ databases">
        <authorList>
            <person name="Voget S."/>
            <person name="Streit W.R."/>
            <person name="Jaeger K.E."/>
            <person name="Daniel R."/>
        </authorList>
    </citation>
    <scope>NUCLEOTIDE SEQUENCE [LARGE SCALE GENOMIC DNA]</scope>
    <source>
        <strain evidence="5">PG1</strain>
    </source>
</reference>
<dbReference type="InterPro" id="IPR001789">
    <property type="entry name" value="Sig_transdc_resp-reg_receiver"/>
</dbReference>
<evidence type="ECO:0000313" key="4">
    <source>
        <dbReference type="EMBL" id="AJK46703.1"/>
    </source>
</evidence>
<dbReference type="SMART" id="SM00448">
    <property type="entry name" value="REC"/>
    <property type="match status" value="1"/>
</dbReference>
<gene>
    <name evidence="4" type="ORF">BGL_1c21990</name>
</gene>
<accession>A0A0B6RTH7</accession>
<reference evidence="4 5" key="2">
    <citation type="journal article" date="2016" name="Appl. Microbiol. Biotechnol.">
        <title>Mutations improving production and secretion of extracellular lipase by Burkholderia glumae PG1.</title>
        <authorList>
            <person name="Knapp A."/>
            <person name="Voget S."/>
            <person name="Gao R."/>
            <person name="Zaburannyi N."/>
            <person name="Krysciak D."/>
            <person name="Breuer M."/>
            <person name="Hauer B."/>
            <person name="Streit W.R."/>
            <person name="Muller R."/>
            <person name="Daniel R."/>
            <person name="Jaeger K.E."/>
        </authorList>
    </citation>
    <scope>NUCLEOTIDE SEQUENCE [LARGE SCALE GENOMIC DNA]</scope>
    <source>
        <strain evidence="4 5">PG1</strain>
    </source>
</reference>
<keyword evidence="5" id="KW-1185">Reference proteome</keyword>
<name>A0A0B6RTH7_BURPL</name>
<evidence type="ECO:0000259" key="3">
    <source>
        <dbReference type="PROSITE" id="PS50110"/>
    </source>
</evidence>
<organism evidence="4 5">
    <name type="scientific">Burkholderia plantarii</name>
    <dbReference type="NCBI Taxonomy" id="41899"/>
    <lineage>
        <taxon>Bacteria</taxon>
        <taxon>Pseudomonadati</taxon>
        <taxon>Pseudomonadota</taxon>
        <taxon>Betaproteobacteria</taxon>
        <taxon>Burkholderiales</taxon>
        <taxon>Burkholderiaceae</taxon>
        <taxon>Burkholderia</taxon>
    </lineage>
</organism>
<dbReference type="PANTHER" id="PTHR44591">
    <property type="entry name" value="STRESS RESPONSE REGULATOR PROTEIN 1"/>
    <property type="match status" value="1"/>
</dbReference>
<dbReference type="InterPro" id="IPR050595">
    <property type="entry name" value="Bact_response_regulator"/>
</dbReference>
<dbReference type="AlphaFoldDB" id="A0A0B6RTH7"/>
<dbReference type="GO" id="GO:0000160">
    <property type="term" value="P:phosphorelay signal transduction system"/>
    <property type="evidence" value="ECO:0007669"/>
    <property type="project" value="InterPro"/>
</dbReference>
<keyword evidence="1 2" id="KW-0597">Phosphoprotein</keyword>
<sequence>MSATNATRCSPRTFRRPDDQAIRVLVVDDHADAAEATALYLSVVGYDVRYVTTAHAAVDAAARHAPAIVLLDINMPDKDGFVVAAELRALDVTAHAILIAYTSDEWTAIREPAASAGFDGYFRKASELSILLSLMTSYAADDAIELGVAVRSS</sequence>
<dbReference type="EMBL" id="CP002580">
    <property type="protein sequence ID" value="AJK46703.1"/>
    <property type="molecule type" value="Genomic_DNA"/>
</dbReference>
<dbReference type="PANTHER" id="PTHR44591:SF3">
    <property type="entry name" value="RESPONSE REGULATORY DOMAIN-CONTAINING PROTEIN"/>
    <property type="match status" value="1"/>
</dbReference>
<dbReference type="KEGG" id="bgp:BGL_1c21990"/>
<feature type="domain" description="Response regulatory" evidence="3">
    <location>
        <begin position="23"/>
        <end position="139"/>
    </location>
</feature>
<feature type="modified residue" description="4-aspartylphosphate" evidence="2">
    <location>
        <position position="72"/>
    </location>
</feature>
<evidence type="ECO:0000256" key="2">
    <source>
        <dbReference type="PROSITE-ProRule" id="PRU00169"/>
    </source>
</evidence>
<dbReference type="Proteomes" id="UP000031838">
    <property type="component" value="Chromosome 1"/>
</dbReference>
<dbReference type="RefSeq" id="WP_226993547.1">
    <property type="nucleotide sequence ID" value="NZ_CP002580.1"/>
</dbReference>
<dbReference type="Pfam" id="PF00072">
    <property type="entry name" value="Response_reg"/>
    <property type="match status" value="1"/>
</dbReference>
<dbReference type="InterPro" id="IPR011006">
    <property type="entry name" value="CheY-like_superfamily"/>
</dbReference>
<evidence type="ECO:0000313" key="5">
    <source>
        <dbReference type="Proteomes" id="UP000031838"/>
    </source>
</evidence>
<dbReference type="Gene3D" id="3.40.50.2300">
    <property type="match status" value="1"/>
</dbReference>
<protein>
    <recommendedName>
        <fullName evidence="3">Response regulatory domain-containing protein</fullName>
    </recommendedName>
</protein>
<dbReference type="HOGENOM" id="CLU_000445_69_17_4"/>
<dbReference type="PROSITE" id="PS50110">
    <property type="entry name" value="RESPONSE_REGULATORY"/>
    <property type="match status" value="1"/>
</dbReference>
<evidence type="ECO:0000256" key="1">
    <source>
        <dbReference type="ARBA" id="ARBA00022553"/>
    </source>
</evidence>
<dbReference type="SUPFAM" id="SSF52172">
    <property type="entry name" value="CheY-like"/>
    <property type="match status" value="1"/>
</dbReference>